<accession>A0A4Z1SY49</accession>
<dbReference type="Proteomes" id="UP000315496">
    <property type="component" value="Chromosome 1"/>
</dbReference>
<dbReference type="VEuPathDB" id="GiardiaDB:GMRT_12230"/>
<evidence type="ECO:0000256" key="5">
    <source>
        <dbReference type="SAM" id="Phobius"/>
    </source>
</evidence>
<feature type="transmembrane region" description="Helical" evidence="5">
    <location>
        <begin position="15"/>
        <end position="35"/>
    </location>
</feature>
<keyword evidence="3 5" id="KW-1133">Transmembrane helix</keyword>
<evidence type="ECO:0000256" key="2">
    <source>
        <dbReference type="ARBA" id="ARBA00022692"/>
    </source>
</evidence>
<keyword evidence="7" id="KW-1185">Reference proteome</keyword>
<keyword evidence="2 5" id="KW-0812">Transmembrane</keyword>
<dbReference type="OrthoDB" id="10250652at2759"/>
<evidence type="ECO:0000256" key="1">
    <source>
        <dbReference type="ARBA" id="ARBA00004141"/>
    </source>
</evidence>
<evidence type="ECO:0000313" key="6">
    <source>
        <dbReference type="EMBL" id="TNJ30616.1"/>
    </source>
</evidence>
<evidence type="ECO:0000256" key="3">
    <source>
        <dbReference type="ARBA" id="ARBA00022989"/>
    </source>
</evidence>
<feature type="transmembrane region" description="Helical" evidence="5">
    <location>
        <begin position="101"/>
        <end position="124"/>
    </location>
</feature>
<comment type="caution">
    <text evidence="6">The sequence shown here is derived from an EMBL/GenBank/DDBJ whole genome shotgun (WGS) entry which is preliminary data.</text>
</comment>
<keyword evidence="4 5" id="KW-0472">Membrane</keyword>
<evidence type="ECO:0000313" key="7">
    <source>
        <dbReference type="Proteomes" id="UP000315496"/>
    </source>
</evidence>
<dbReference type="InterPro" id="IPR035952">
    <property type="entry name" value="Rhomboid-like_sf"/>
</dbReference>
<gene>
    <name evidence="6" type="ORF">GMRT_12230</name>
</gene>
<dbReference type="SUPFAM" id="SSF144091">
    <property type="entry name" value="Rhomboid-like"/>
    <property type="match status" value="1"/>
</dbReference>
<sequence length="272" mass="30758">MGCCGVFWRLAPPVLMTLVFLEAVVGLTFFITCLATSLQFRCFLMEYCALSPGEVFQYAQVWRLFTAHLVPSTIWQTLFVASSLIPNGFVLEKRLGSLRYLGFQAFCIVFTSAFTSALAAILHFTPGINNWSYFRNQWFVTSDLGPTTLVLFNTCLSIRCFKQRAIPFWCCQLPSPVYIILMFLFCQLMMYPPWYGLFYNAFAVCAAYVIPDSWIRSQEDIAGAFLEYLQAEMEHTQVAQSEPPAQPSPTRGATAIASVHHDETFTGARRAL</sequence>
<protein>
    <submittedName>
        <fullName evidence="6">Uncharacterized protein</fullName>
    </submittedName>
</protein>
<dbReference type="Gene3D" id="1.20.1540.10">
    <property type="entry name" value="Rhomboid-like"/>
    <property type="match status" value="1"/>
</dbReference>
<comment type="subcellular location">
    <subcellularLocation>
        <location evidence="1">Membrane</location>
        <topology evidence="1">Multi-pass membrane protein</topology>
    </subcellularLocation>
</comment>
<dbReference type="AlphaFoldDB" id="A0A4Z1SY49"/>
<dbReference type="EMBL" id="VDLU01000001">
    <property type="protein sequence ID" value="TNJ30616.1"/>
    <property type="molecule type" value="Genomic_DNA"/>
</dbReference>
<organism evidence="6 7">
    <name type="scientific">Giardia muris</name>
    <dbReference type="NCBI Taxonomy" id="5742"/>
    <lineage>
        <taxon>Eukaryota</taxon>
        <taxon>Metamonada</taxon>
        <taxon>Diplomonadida</taxon>
        <taxon>Hexamitidae</taxon>
        <taxon>Giardiinae</taxon>
        <taxon>Giardia</taxon>
    </lineage>
</organism>
<evidence type="ECO:0000256" key="4">
    <source>
        <dbReference type="ARBA" id="ARBA00023136"/>
    </source>
</evidence>
<name>A0A4Z1SY49_GIAMU</name>
<reference evidence="6 7" key="1">
    <citation type="submission" date="2019-05" db="EMBL/GenBank/DDBJ databases">
        <title>The compact genome of Giardia muris reveals important steps in the evolution of intestinal protozoan parasites.</title>
        <authorList>
            <person name="Xu F."/>
            <person name="Jimenez-Gonzalez A."/>
            <person name="Einarsson E."/>
            <person name="Astvaldsson A."/>
            <person name="Peirasmaki D."/>
            <person name="Eckmann L."/>
            <person name="Andersson J.O."/>
            <person name="Svard S.G."/>
            <person name="Jerlstrom-Hultqvist J."/>
        </authorList>
    </citation>
    <scope>NUCLEOTIDE SEQUENCE [LARGE SCALE GENOMIC DNA]</scope>
    <source>
        <strain evidence="6 7">Roberts-Thomson</strain>
    </source>
</reference>
<proteinExistence type="predicted"/>
<dbReference type="GO" id="GO:0016020">
    <property type="term" value="C:membrane"/>
    <property type="evidence" value="ECO:0007669"/>
    <property type="project" value="UniProtKB-SubCell"/>
</dbReference>
<feature type="transmembrane region" description="Helical" evidence="5">
    <location>
        <begin position="173"/>
        <end position="191"/>
    </location>
</feature>